<evidence type="ECO:0000259" key="4">
    <source>
        <dbReference type="Pfam" id="PF17172"/>
    </source>
</evidence>
<dbReference type="OrthoDB" id="5809458at2759"/>
<dbReference type="Gene3D" id="1.20.1050.130">
    <property type="match status" value="1"/>
</dbReference>
<dbReference type="GO" id="GO:0005737">
    <property type="term" value="C:cytoplasm"/>
    <property type="evidence" value="ECO:0007669"/>
    <property type="project" value="TreeGrafter"/>
</dbReference>
<feature type="domain" description="Metaxin glutathione S-transferase" evidence="3">
    <location>
        <begin position="212"/>
        <end position="274"/>
    </location>
</feature>
<sequence>MGWPDWENSTQVTACVAAGCGVVMAGLLTLRQLRKWRKKGKKAEYKKDVVYLYGFNRMKFLPSLSGPCLKVETWLRMAGVKFEFVDASKSGKRSKYGQLPFVELNGTEIADSNFIIQRLARQFNADMDADLSPEQQAVALSVTRMVEEHTKWTLYQYYFVDRLDLFTHVVGLPGPRFIHWLIRNRVSKMMQTKLYHQGVGRHSNTEVYQLGNADIRALSALLGDKPFFMGSKPTTVDCTVFGQLAMVVYMKLPSPHRQVIVSSCSNLLDYCDRMKDQFYPDWELLCAEGH</sequence>
<dbReference type="InterPro" id="IPR033468">
    <property type="entry name" value="Metaxin_GST"/>
</dbReference>
<dbReference type="PANTHER" id="PTHR12289:SF41">
    <property type="entry name" value="FAILED AXON CONNECTIONS-RELATED"/>
    <property type="match status" value="1"/>
</dbReference>
<dbReference type="Pfam" id="PF17172">
    <property type="entry name" value="GST_N_4"/>
    <property type="match status" value="1"/>
</dbReference>
<name>A0A8K0ETY8_BRALA</name>
<dbReference type="InterPro" id="IPR036249">
    <property type="entry name" value="Thioredoxin-like_sf"/>
</dbReference>
<keyword evidence="6" id="KW-1185">Reference proteome</keyword>
<comment type="similarity">
    <text evidence="1">Belongs to the FAX family.</text>
</comment>
<dbReference type="InterPro" id="IPR026928">
    <property type="entry name" value="FAX/IsoI-like"/>
</dbReference>
<evidence type="ECO:0000259" key="3">
    <source>
        <dbReference type="Pfam" id="PF17171"/>
    </source>
</evidence>
<reference evidence="5" key="1">
    <citation type="submission" date="2022-01" db="EMBL/GenBank/DDBJ databases">
        <authorList>
            <person name="Braso-Vives M."/>
        </authorList>
    </citation>
    <scope>NUCLEOTIDE SEQUENCE</scope>
</reference>
<feature type="transmembrane region" description="Helical" evidence="2">
    <location>
        <begin position="12"/>
        <end position="30"/>
    </location>
</feature>
<dbReference type="Proteomes" id="UP000838412">
    <property type="component" value="Chromosome 4"/>
</dbReference>
<dbReference type="AlphaFoldDB" id="A0A8K0ETY8"/>
<dbReference type="Gene3D" id="1.20.1050.10">
    <property type="match status" value="1"/>
</dbReference>
<dbReference type="SUPFAM" id="SSF52833">
    <property type="entry name" value="Thioredoxin-like"/>
    <property type="match status" value="1"/>
</dbReference>
<dbReference type="CDD" id="cd03193">
    <property type="entry name" value="GST_C_Metaxin"/>
    <property type="match status" value="1"/>
</dbReference>
<keyword evidence="2" id="KW-0472">Membrane</keyword>
<organism evidence="5 6">
    <name type="scientific">Branchiostoma lanceolatum</name>
    <name type="common">Common lancelet</name>
    <name type="synonym">Amphioxus lanceolatum</name>
    <dbReference type="NCBI Taxonomy" id="7740"/>
    <lineage>
        <taxon>Eukaryota</taxon>
        <taxon>Metazoa</taxon>
        <taxon>Chordata</taxon>
        <taxon>Cephalochordata</taxon>
        <taxon>Leptocardii</taxon>
        <taxon>Amphioxiformes</taxon>
        <taxon>Branchiostomatidae</taxon>
        <taxon>Branchiostoma</taxon>
    </lineage>
</organism>
<keyword evidence="2" id="KW-1133">Transmembrane helix</keyword>
<evidence type="ECO:0000313" key="5">
    <source>
        <dbReference type="EMBL" id="CAH1262679.1"/>
    </source>
</evidence>
<feature type="domain" description="Thioredoxin-like fold" evidence="4">
    <location>
        <begin position="68"/>
        <end position="161"/>
    </location>
</feature>
<protein>
    <submittedName>
        <fullName evidence="5">FAXC protein</fullName>
    </submittedName>
</protein>
<evidence type="ECO:0000313" key="6">
    <source>
        <dbReference type="Proteomes" id="UP000838412"/>
    </source>
</evidence>
<dbReference type="InterPro" id="IPR040079">
    <property type="entry name" value="Glutathione_S-Trfase"/>
</dbReference>
<dbReference type="EMBL" id="OV696689">
    <property type="protein sequence ID" value="CAH1262679.1"/>
    <property type="molecule type" value="Genomic_DNA"/>
</dbReference>
<dbReference type="Pfam" id="PF17171">
    <property type="entry name" value="GST_C_6"/>
    <property type="match status" value="1"/>
</dbReference>
<dbReference type="SUPFAM" id="SSF47616">
    <property type="entry name" value="GST C-terminal domain-like"/>
    <property type="match status" value="1"/>
</dbReference>
<keyword evidence="2" id="KW-0812">Transmembrane</keyword>
<dbReference type="InterPro" id="IPR050931">
    <property type="entry name" value="Mito_Protein_Transport_Metaxin"/>
</dbReference>
<dbReference type="CDD" id="cd03080">
    <property type="entry name" value="GST_N_Metaxin_like"/>
    <property type="match status" value="1"/>
</dbReference>
<dbReference type="SFLD" id="SFLDS00019">
    <property type="entry name" value="Glutathione_Transferase_(cytos"/>
    <property type="match status" value="1"/>
</dbReference>
<evidence type="ECO:0000256" key="2">
    <source>
        <dbReference type="SAM" id="Phobius"/>
    </source>
</evidence>
<dbReference type="PANTHER" id="PTHR12289">
    <property type="entry name" value="METAXIN RELATED"/>
    <property type="match status" value="1"/>
</dbReference>
<gene>
    <name evidence="5" type="primary">FAXC</name>
    <name evidence="5" type="ORF">BLAG_LOCUS17635</name>
</gene>
<dbReference type="SFLD" id="SFLDG01180">
    <property type="entry name" value="SUF1"/>
    <property type="match status" value="1"/>
</dbReference>
<dbReference type="SFLD" id="SFLDG01200">
    <property type="entry name" value="SUF1.1"/>
    <property type="match status" value="1"/>
</dbReference>
<accession>A0A8K0ETY8</accession>
<evidence type="ECO:0000256" key="1">
    <source>
        <dbReference type="ARBA" id="ARBA00006475"/>
    </source>
</evidence>
<dbReference type="InterPro" id="IPR036282">
    <property type="entry name" value="Glutathione-S-Trfase_C_sf"/>
</dbReference>
<proteinExistence type="inferred from homology"/>
<dbReference type="InterPro" id="IPR012336">
    <property type="entry name" value="Thioredoxin-like_fold"/>
</dbReference>